<dbReference type="GO" id="GO:0005576">
    <property type="term" value="C:extracellular region"/>
    <property type="evidence" value="ECO:0007669"/>
    <property type="project" value="UniProtKB-SubCell"/>
</dbReference>
<dbReference type="InterPro" id="IPR036116">
    <property type="entry name" value="FN3_sf"/>
</dbReference>
<dbReference type="NCBIfam" id="TIGR04131">
    <property type="entry name" value="Bac_Flav_CTERM"/>
    <property type="match status" value="1"/>
</dbReference>
<dbReference type="EMBL" id="FMZH01000001">
    <property type="protein sequence ID" value="SDC21757.1"/>
    <property type="molecule type" value="Genomic_DNA"/>
</dbReference>
<evidence type="ECO:0000256" key="1">
    <source>
        <dbReference type="ARBA" id="ARBA00004613"/>
    </source>
</evidence>
<dbReference type="SUPFAM" id="SSF49265">
    <property type="entry name" value="Fibronectin type III"/>
    <property type="match status" value="1"/>
</dbReference>
<dbReference type="Gene3D" id="3.30.160.710">
    <property type="match status" value="1"/>
</dbReference>
<dbReference type="InterPro" id="IPR041286">
    <property type="entry name" value="MBG_2"/>
</dbReference>
<reference evidence="7" key="1">
    <citation type="submission" date="2016-10" db="EMBL/GenBank/DDBJ databases">
        <authorList>
            <person name="Varghese N."/>
            <person name="Submissions S."/>
        </authorList>
    </citation>
    <scope>NUCLEOTIDE SEQUENCE [LARGE SCALE GENOMIC DNA]</scope>
    <source>
        <strain evidence="7">DSM 18609</strain>
    </source>
</reference>
<keyword evidence="7" id="KW-1185">Reference proteome</keyword>
<feature type="signal peptide" evidence="4">
    <location>
        <begin position="1"/>
        <end position="26"/>
    </location>
</feature>
<keyword evidence="3 4" id="KW-0732">Signal</keyword>
<dbReference type="RefSeq" id="WP_090764232.1">
    <property type="nucleotide sequence ID" value="NZ_FMZH01000001.1"/>
</dbReference>
<dbReference type="SUPFAM" id="SSF117074">
    <property type="entry name" value="Hypothetical protein PA1324"/>
    <property type="match status" value="1"/>
</dbReference>
<proteinExistence type="predicted"/>
<dbReference type="InterPro" id="IPR026341">
    <property type="entry name" value="T9SS_type_B"/>
</dbReference>
<name>A0A1G6JSV1_9SPHI</name>
<dbReference type="InterPro" id="IPR025883">
    <property type="entry name" value="Cadherin-like_domain"/>
</dbReference>
<dbReference type="Gene3D" id="2.60.40.10">
    <property type="entry name" value="Immunoglobulins"/>
    <property type="match status" value="2"/>
</dbReference>
<protein>
    <submittedName>
        <fullName evidence="6">Gliding motility-associated C-terminal domain-containing protein</fullName>
    </submittedName>
</protein>
<dbReference type="STRING" id="390242.SAMN04488024_101544"/>
<evidence type="ECO:0000256" key="4">
    <source>
        <dbReference type="SAM" id="SignalP"/>
    </source>
</evidence>
<sequence length="3277" mass="326632">MKRFFTKVAFTVSVIVLFLALAPAFAQYTKTQLHAGGLYTALAKDASGNIYVTKASGPGTYHVAKYTGGTGSPTIIYSGLTSQPGEYPWGLAVASNGDVYLSTDFTTNNGAIIRLNAASSYAVTTVQTGRYFTALALDAANNLYALEYNTTNSDYAVVKYTDPSTINSTSKTMIYHGLVSGSGMSYPTGIAVANNGDVFVTKTYNGTTQTGGILKINAPTYATTTSVATGTYATTLTLDEFGNLYASETSGTNTYSLNKYTGATGTPAAFYSNLHGTGTFLPYGVAFIGTTGYIADGDDGTLGGELIKMAPTDVVLPAVPTGLAASAGSSQNTLTWNANADADLLGYKVYGGTTAAPTTLLAAIPKGTTTYTHTGLINGTQYYYRISAEDNYFNESAKSADVTATPTPPAITSATYNASTGALVVTGSAFPALAGAANDILSNKFTLTGEGGATYTLTSADVDITSSTAFTINLNATDKNAVGMMLNKNGTASTSGTTYNLAAAEDWAAGENPASVIVDLTNPITVSNVAAPAITSATYNASTGAVVVTGTGFLKLSGSANDIVANKFTFTGEGAATYALTNTANVEITSGTAFTLTLSAADLTAVNQIINKNGTTSTGGTTYNLAAAEDWAAGADPAVVVADLTGNGITASNVAVPAITSATYDASTGALVVTGTNFLSLSGAANDIVANKFTFTGEGGSTYTLTNTPNVEITSATAFTLTLSVADQAAVNQIINKNGTSSTSGTTYNLGAAEDWAAGADAAVVVADLTGNGITVSNVAVPAITSAAYNASTGALVVTGTGFSAKTGVANDIVANKFTITGDGGATYTLTNTSNVDITSSTTFTLTLSAADKAGVNLIVNKNGTTSTGGTTYNLAGAEDWAAGADAAVVVADLTGNGITVSNVAIPAITSATYDASTGALVVTGTNFLPLSGAANDIIANKFTFIGEGGSAYTLTNTPNVEITSATAFTLTLSAADLAAVNQIINKNGTTSTSGTTYNLAAAEDWAAGADAAVVVADLTGNGITVSNVAVPVITAATYDATTGVLAVTGTGFLKLNGAANDIVANKLTFKGQGAGTYTLTDSPNAELTSGTSFSITVSATDKSALALLMNKDGLSAADATVYNLAAAEDWNAGAAAAVVIADLTNPVTVSGAKSRNADLATLTTSVGTFTPAFAAGTTSYSINVPFTTSTATITATRAESHATLASSLGAGPFTALTDGAASGAYTLADGANAINVRVTAEEPTVTKTYTITVNKQVAASVGNFVWLDYNQNGVQDGGEPGVSGATVTLTGTDIFANAVNLTTTTDASGNYTFSNLNPSSGYTIVVSGYPSRYTATFDLDGTGTNGATFALASGQNRTDVDFGLYDPYYANADLSALSTTAGLTPVFAAGTTSYTASVLTATNTVKLTATALAAGSTLQINANGAGFVALTSGVETADLTLNFGNNTFDVKVTAQNGTTTKTYTVTVNRPNANQTITFAGTASTTYGAADFDPGATSATSGINTITYSSDNLAVATIVAGKIHVVGAGTAVITAKQAASTGYNAATDATQTLTVNAKSITGNFTADNKVYDGNNTASVLSRTLTGVVTGDEAAVTLTGGTATFDNANVAASKTVTAAGMTLGGAKAANYTLASVATTTANITTKDISGNITASNKVYDGNNTANILTRTLSGVVTGEEADVTLTGGTATFADALVGTGKTVTGSGLTLTGTKAANYNLTGVATTTANITGLALTGAFTADNKVYDGNTTASVLTRTLTGVLPADVADVNLTGGTATFGTADVGTGKTVTAAGMTLGGAKAANYTLSSVATTTANITGLALTGSFTADNKVYDGTNAATILTRTLAGVLPADIADVTLTGGTATFGGINTGNGKNVTSTGMVLTGAKAGNYTLFAVNTTTANITPKDITGIFTAANKAYDGNTTASILTRSLTGVVPADVADVSLIGGTATFATATVGTGKTVTSTGMTLDGTKAENYNLTGVATTTANITGLALTGNFTADNKVYDGNTTANILTRTLTGVLPADAADVTLTGGSATFADAAKGTGKTVTATGMTLGGTKAANYTLGTVNTAIADITAKDLTASFTADNKVYDGNTTATILTRTLTGVLAADVADVTVSGGTAIFNNESVGTGKSVNASGLVLAGAKGGNYNITTVNATSANITAKNISGNFTADNKVYDANTTATVLTRTLTGVLAGDVADVTLTGGTASFATASVGTGKTVTSTGMAITGAKAANYSLTGVATTTANITGLTITGNITAANKVYDGTANATITGRTLTGVLAADAADVTLSGGAATFADANKGTGKTVTATGLTLTGAKAANYTLASVGTTTADITAKDIAGNFTADNKVYDGTTTASILTRTLTGVLAGDVADVTLTGGTASFATASIGTGKTVTSTGMSLSGSKAANYNLTGVGTATANITGLTITGNFTAGNKVYDGNATATVLTRTLTGVLPADAADVTLTGGTASFADANKGAGKTVTAAGMTITGTKAANYTLASVATTTADITAKDIAGNFTADSKVYDGATTANILTRTLTGVLAADAADVTLTGGTANFANANVGTAKTVSATGLTLTGAKAANYNLTGVANTTANITAKNIAGAFTADNKAYDGNTTATILTRTLTGVITADAADVTLSGGTASFADANIGTGKTVTSTGMVLAGSKAANYNLTGVATTTANIGVKTITGSFTADNKVYDGNTTATVLTRTLTGVLAADAADVTLTGGTASFADANVAAGKTVTSTGMALSGTKAGNYNLSSVATTTAAITAKTVNGSITASNKVYDGTTTAAITGRTLTGVLTADVADVSLTGGTATFADKNVGTAKVVTGAGLLLSGAKAANYTLASVATTTANISVKPITVTADAKTKVYGATDPALTYTLSAGALATGDNTTGALSRAAGEVVGTYAIAQNTLSAGTNYSITYVPANLEITRKALVITADNKTKNFGAANPALTASYSGFVGTETAAVLTSPVVLSTTATTTSSAGNYPITASGAAAANYSITYVAGTLTINPTAQTITFAALPNKLDTDGTFTLTATASSGLPVTYTSSNPTVARIINGNQVEILKAGVINITASQAGNADYQAATNVVQSFTVIENPPPVITITSNKGNSISKGEVAVLTASGALTYQWSNANGILSGQNNALLTVRPSQTTTYTVTGFNQYGRSSTKTFTLEVRADYQVLNIMNVITPNGDGKNDTWKVENIDMYPNNTVKVFDRSGKLVFEMKGYDNSWGGTFRGSVLPEGAYYYIIDFGPGVGVRKGYITIVGQQ</sequence>
<organism evidence="6 7">
    <name type="scientific">Pedobacter soli</name>
    <dbReference type="NCBI Taxonomy" id="390242"/>
    <lineage>
        <taxon>Bacteria</taxon>
        <taxon>Pseudomonadati</taxon>
        <taxon>Bacteroidota</taxon>
        <taxon>Sphingobacteriia</taxon>
        <taxon>Sphingobacteriales</taxon>
        <taxon>Sphingobacteriaceae</taxon>
        <taxon>Pedobacter</taxon>
    </lineage>
</organism>
<evidence type="ECO:0000256" key="2">
    <source>
        <dbReference type="ARBA" id="ARBA00022525"/>
    </source>
</evidence>
<dbReference type="SUPFAM" id="SSF101898">
    <property type="entry name" value="NHL repeat"/>
    <property type="match status" value="1"/>
</dbReference>
<dbReference type="Proteomes" id="UP000199455">
    <property type="component" value="Unassembled WGS sequence"/>
</dbReference>
<feature type="chain" id="PRO_5011780835" evidence="4">
    <location>
        <begin position="27"/>
        <end position="3277"/>
    </location>
</feature>
<dbReference type="InterPro" id="IPR013783">
    <property type="entry name" value="Ig-like_fold"/>
</dbReference>
<gene>
    <name evidence="6" type="ORF">SAMN04488024_101544</name>
</gene>
<dbReference type="CDD" id="cd00063">
    <property type="entry name" value="FN3"/>
    <property type="match status" value="1"/>
</dbReference>
<evidence type="ECO:0000313" key="7">
    <source>
        <dbReference type="Proteomes" id="UP000199455"/>
    </source>
</evidence>
<dbReference type="SUPFAM" id="SSF63825">
    <property type="entry name" value="YWTD domain"/>
    <property type="match status" value="1"/>
</dbReference>
<dbReference type="PROSITE" id="PS50853">
    <property type="entry name" value="FN3"/>
    <property type="match status" value="1"/>
</dbReference>
<feature type="domain" description="Fibronectin type-III" evidence="5">
    <location>
        <begin position="316"/>
        <end position="410"/>
    </location>
</feature>
<dbReference type="Pfam" id="PF18676">
    <property type="entry name" value="MBG_2"/>
    <property type="match status" value="2"/>
</dbReference>
<accession>A0A1G6JSV1</accession>
<dbReference type="InterPro" id="IPR033764">
    <property type="entry name" value="Sdr_B"/>
</dbReference>
<keyword evidence="2" id="KW-0964">Secreted</keyword>
<dbReference type="SMART" id="SM00060">
    <property type="entry name" value="FN3"/>
    <property type="match status" value="1"/>
</dbReference>
<evidence type="ECO:0000313" key="6">
    <source>
        <dbReference type="EMBL" id="SDC21757.1"/>
    </source>
</evidence>
<dbReference type="Pfam" id="PF17210">
    <property type="entry name" value="SdrD_B"/>
    <property type="match status" value="1"/>
</dbReference>
<dbReference type="Pfam" id="PF18657">
    <property type="entry name" value="YDG"/>
    <property type="match status" value="15"/>
</dbReference>
<dbReference type="InterPro" id="IPR003961">
    <property type="entry name" value="FN3_dom"/>
</dbReference>
<dbReference type="Pfam" id="PF13585">
    <property type="entry name" value="CHU_C"/>
    <property type="match status" value="1"/>
</dbReference>
<evidence type="ECO:0000256" key="3">
    <source>
        <dbReference type="ARBA" id="ARBA00022729"/>
    </source>
</evidence>
<comment type="subcellular location">
    <subcellularLocation>
        <location evidence="1">Secreted</location>
    </subcellularLocation>
</comment>
<dbReference type="InterPro" id="IPR041248">
    <property type="entry name" value="YDG"/>
</dbReference>
<dbReference type="Pfam" id="PF12733">
    <property type="entry name" value="Cadherin-like"/>
    <property type="match status" value="2"/>
</dbReference>
<evidence type="ECO:0000259" key="5">
    <source>
        <dbReference type="PROSITE" id="PS50853"/>
    </source>
</evidence>